<evidence type="ECO:0000256" key="10">
    <source>
        <dbReference type="ARBA" id="ARBA00022833"/>
    </source>
</evidence>
<evidence type="ECO:0000256" key="16">
    <source>
        <dbReference type="SAM" id="Phobius"/>
    </source>
</evidence>
<dbReference type="Pfam" id="PF13639">
    <property type="entry name" value="zf-RING_2"/>
    <property type="match status" value="2"/>
</dbReference>
<feature type="domain" description="RING-type" evidence="17">
    <location>
        <begin position="121"/>
        <end position="163"/>
    </location>
</feature>
<evidence type="ECO:0000256" key="1">
    <source>
        <dbReference type="ARBA" id="ARBA00000900"/>
    </source>
</evidence>
<dbReference type="EMBL" id="RDQH01000330">
    <property type="protein sequence ID" value="RXI02259.1"/>
    <property type="molecule type" value="Genomic_DNA"/>
</dbReference>
<dbReference type="GO" id="GO:0016567">
    <property type="term" value="P:protein ubiquitination"/>
    <property type="evidence" value="ECO:0007669"/>
    <property type="project" value="UniProtKB-UniPathway"/>
</dbReference>
<dbReference type="SUPFAM" id="SSF57850">
    <property type="entry name" value="RING/U-box"/>
    <property type="match status" value="2"/>
</dbReference>
<dbReference type="SMART" id="SM00184">
    <property type="entry name" value="RING"/>
    <property type="match status" value="2"/>
</dbReference>
<evidence type="ECO:0000256" key="9">
    <source>
        <dbReference type="ARBA" id="ARBA00022786"/>
    </source>
</evidence>
<evidence type="ECO:0000256" key="6">
    <source>
        <dbReference type="ARBA" id="ARBA00022692"/>
    </source>
</evidence>
<dbReference type="InterPro" id="IPR013083">
    <property type="entry name" value="Znf_RING/FYVE/PHD"/>
</dbReference>
<evidence type="ECO:0000313" key="19">
    <source>
        <dbReference type="Proteomes" id="UP000290289"/>
    </source>
</evidence>
<dbReference type="Proteomes" id="UP000290289">
    <property type="component" value="Chromosome 4"/>
</dbReference>
<comment type="subcellular location">
    <subcellularLocation>
        <location evidence="2">Membrane</location>
        <topology evidence="2">Single-pass membrane protein</topology>
    </subcellularLocation>
</comment>
<dbReference type="UniPathway" id="UPA00143"/>
<feature type="region of interest" description="Disordered" evidence="15">
    <location>
        <begin position="375"/>
        <end position="400"/>
    </location>
</feature>
<feature type="domain" description="RING-type" evidence="17">
    <location>
        <begin position="322"/>
        <end position="364"/>
    </location>
</feature>
<keyword evidence="10" id="KW-0862">Zinc</keyword>
<evidence type="ECO:0000256" key="4">
    <source>
        <dbReference type="ARBA" id="ARBA00012483"/>
    </source>
</evidence>
<gene>
    <name evidence="18" type="ORF">DVH24_026789</name>
</gene>
<keyword evidence="11 16" id="KW-1133">Transmembrane helix</keyword>
<evidence type="ECO:0000256" key="2">
    <source>
        <dbReference type="ARBA" id="ARBA00004167"/>
    </source>
</evidence>
<dbReference type="CDD" id="cd16461">
    <property type="entry name" value="RING-H2_EL5-like"/>
    <property type="match status" value="2"/>
</dbReference>
<dbReference type="AlphaFoldDB" id="A0A498K259"/>
<comment type="pathway">
    <text evidence="3">Protein modification; protein ubiquitination.</text>
</comment>
<evidence type="ECO:0000256" key="7">
    <source>
        <dbReference type="ARBA" id="ARBA00022723"/>
    </source>
</evidence>
<sequence length="400" mass="44001">MPKSSPPSPTISASHLPTMDDGGQHHGFKLTPELIGLMGVAAGAIIVATYQCLVNHICCSQMRVEYNIQQEQTQNEHEQRLQGHHVNQNLRSTTAHSVNSPSYDQLIPVFKYTKECREGTCAVCLCEFTDGENIRLLPECVHLFHVGCIDMWLSSHSNCPLCRTDIIPRRAPQHVVPPPQDVVTPPPQNTLPSPQHVVILMPNFGALAFDKGDTNLSIVIVIVPTFLNKPPPPFPAPPRSVDFSALEFILGLIAVITIPALVYAFFFAIKFPPNPFRRRPHRTSTTSPGPTETEPNTQNKNDVISELKYQKEAHVKEIGTECPVCLSLFADGEKVRQLCVCKHSFHSLCINMWLKDHSNCPICRASVAVDRSSGDNRTAAAGARGSDDLQQGLPDASAMV</sequence>
<dbReference type="PROSITE" id="PS50089">
    <property type="entry name" value="ZF_RING_2"/>
    <property type="match status" value="2"/>
</dbReference>
<keyword evidence="7" id="KW-0479">Metal-binding</keyword>
<dbReference type="GO" id="GO:0008270">
    <property type="term" value="F:zinc ion binding"/>
    <property type="evidence" value="ECO:0007669"/>
    <property type="project" value="UniProtKB-KW"/>
</dbReference>
<dbReference type="GO" id="GO:0061630">
    <property type="term" value="F:ubiquitin protein ligase activity"/>
    <property type="evidence" value="ECO:0007669"/>
    <property type="project" value="UniProtKB-EC"/>
</dbReference>
<keyword evidence="9" id="KW-0833">Ubl conjugation pathway</keyword>
<comment type="similarity">
    <text evidence="13">Belongs to the RING-type zinc finger family. ATL subfamily.</text>
</comment>
<organism evidence="18 19">
    <name type="scientific">Malus domestica</name>
    <name type="common">Apple</name>
    <name type="synonym">Pyrus malus</name>
    <dbReference type="NCBI Taxonomy" id="3750"/>
    <lineage>
        <taxon>Eukaryota</taxon>
        <taxon>Viridiplantae</taxon>
        <taxon>Streptophyta</taxon>
        <taxon>Embryophyta</taxon>
        <taxon>Tracheophyta</taxon>
        <taxon>Spermatophyta</taxon>
        <taxon>Magnoliopsida</taxon>
        <taxon>eudicotyledons</taxon>
        <taxon>Gunneridae</taxon>
        <taxon>Pentapetalae</taxon>
        <taxon>rosids</taxon>
        <taxon>fabids</taxon>
        <taxon>Rosales</taxon>
        <taxon>Rosaceae</taxon>
        <taxon>Amygdaloideae</taxon>
        <taxon>Maleae</taxon>
        <taxon>Malus</taxon>
    </lineage>
</organism>
<proteinExistence type="inferred from homology"/>
<feature type="compositionally biased region" description="Low complexity" evidence="15">
    <location>
        <begin position="283"/>
        <end position="297"/>
    </location>
</feature>
<comment type="caution">
    <text evidence="18">The sequence shown here is derived from an EMBL/GenBank/DDBJ whole genome shotgun (WGS) entry which is preliminary data.</text>
</comment>
<feature type="region of interest" description="Disordered" evidence="15">
    <location>
        <begin position="1"/>
        <end position="25"/>
    </location>
</feature>
<keyword evidence="19" id="KW-1185">Reference proteome</keyword>
<evidence type="ECO:0000256" key="11">
    <source>
        <dbReference type="ARBA" id="ARBA00022989"/>
    </source>
</evidence>
<evidence type="ECO:0000259" key="17">
    <source>
        <dbReference type="PROSITE" id="PS50089"/>
    </source>
</evidence>
<dbReference type="Gene3D" id="3.30.40.10">
    <property type="entry name" value="Zinc/RING finger domain, C3HC4 (zinc finger)"/>
    <property type="match status" value="2"/>
</dbReference>
<keyword evidence="12 16" id="KW-0472">Membrane</keyword>
<feature type="transmembrane region" description="Helical" evidence="16">
    <location>
        <begin position="248"/>
        <end position="269"/>
    </location>
</feature>
<dbReference type="PANTHER" id="PTHR46913">
    <property type="entry name" value="RING-H2 FINGER PROTEIN ATL16"/>
    <property type="match status" value="1"/>
</dbReference>
<dbReference type="InterPro" id="IPR044600">
    <property type="entry name" value="ATL1/ATL16-like"/>
</dbReference>
<keyword evidence="5" id="KW-0808">Transferase</keyword>
<evidence type="ECO:0000256" key="14">
    <source>
        <dbReference type="PROSITE-ProRule" id="PRU00175"/>
    </source>
</evidence>
<keyword evidence="8 14" id="KW-0863">Zinc-finger</keyword>
<protein>
    <recommendedName>
        <fullName evidence="4">RING-type E3 ubiquitin transferase</fullName>
        <ecNumber evidence="4">2.3.2.27</ecNumber>
    </recommendedName>
</protein>
<dbReference type="EC" id="2.3.2.27" evidence="4"/>
<evidence type="ECO:0000313" key="18">
    <source>
        <dbReference type="EMBL" id="RXI02259.1"/>
    </source>
</evidence>
<keyword evidence="6 16" id="KW-0812">Transmembrane</keyword>
<dbReference type="InterPro" id="IPR001841">
    <property type="entry name" value="Znf_RING"/>
</dbReference>
<evidence type="ECO:0000256" key="5">
    <source>
        <dbReference type="ARBA" id="ARBA00022679"/>
    </source>
</evidence>
<evidence type="ECO:0000256" key="13">
    <source>
        <dbReference type="ARBA" id="ARBA00024209"/>
    </source>
</evidence>
<evidence type="ECO:0000256" key="8">
    <source>
        <dbReference type="ARBA" id="ARBA00022771"/>
    </source>
</evidence>
<feature type="region of interest" description="Disordered" evidence="15">
    <location>
        <begin position="278"/>
        <end position="299"/>
    </location>
</feature>
<reference evidence="18 19" key="1">
    <citation type="submission" date="2018-10" db="EMBL/GenBank/DDBJ databases">
        <title>A high-quality apple genome assembly.</title>
        <authorList>
            <person name="Hu J."/>
        </authorList>
    </citation>
    <scope>NUCLEOTIDE SEQUENCE [LARGE SCALE GENOMIC DNA]</scope>
    <source>
        <strain evidence="19">cv. HFTH1</strain>
        <tissue evidence="18">Young leaf</tissue>
    </source>
</reference>
<evidence type="ECO:0000256" key="3">
    <source>
        <dbReference type="ARBA" id="ARBA00004906"/>
    </source>
</evidence>
<dbReference type="PANTHER" id="PTHR46913:SF1">
    <property type="entry name" value="RING-H2 FINGER PROTEIN ATL16"/>
    <property type="match status" value="1"/>
</dbReference>
<evidence type="ECO:0000256" key="15">
    <source>
        <dbReference type="SAM" id="MobiDB-lite"/>
    </source>
</evidence>
<name>A0A498K259_MALDO</name>
<accession>A0A498K259</accession>
<dbReference type="GO" id="GO:0016020">
    <property type="term" value="C:membrane"/>
    <property type="evidence" value="ECO:0007669"/>
    <property type="project" value="UniProtKB-SubCell"/>
</dbReference>
<evidence type="ECO:0000256" key="12">
    <source>
        <dbReference type="ARBA" id="ARBA00023136"/>
    </source>
</evidence>
<comment type="catalytic activity">
    <reaction evidence="1">
        <text>S-ubiquitinyl-[E2 ubiquitin-conjugating enzyme]-L-cysteine + [acceptor protein]-L-lysine = [E2 ubiquitin-conjugating enzyme]-L-cysteine + N(6)-ubiquitinyl-[acceptor protein]-L-lysine.</text>
        <dbReference type="EC" id="2.3.2.27"/>
    </reaction>
</comment>